<reference evidence="7" key="1">
    <citation type="journal article" date="2019" name="Int. J. Syst. Evol. Microbiol.">
        <title>The Global Catalogue of Microorganisms (GCM) 10K type strain sequencing project: providing services to taxonomists for standard genome sequencing and annotation.</title>
        <authorList>
            <consortium name="The Broad Institute Genomics Platform"/>
            <consortium name="The Broad Institute Genome Sequencing Center for Infectious Disease"/>
            <person name="Wu L."/>
            <person name="Ma J."/>
        </authorList>
    </citation>
    <scope>NUCLEOTIDE SEQUENCE [LARGE SCALE GENOMIC DNA]</scope>
    <source>
        <strain evidence="7">KCTC 42224</strain>
    </source>
</reference>
<dbReference type="InterPro" id="IPR004634">
    <property type="entry name" value="Pept_S49_pIV"/>
</dbReference>
<keyword evidence="3 6" id="KW-0378">Hydrolase</keyword>
<feature type="domain" description="Peptidase S49" evidence="5">
    <location>
        <begin position="377"/>
        <end position="528"/>
    </location>
</feature>
<keyword evidence="4" id="KW-0720">Serine protease</keyword>
<dbReference type="Proteomes" id="UP001595683">
    <property type="component" value="Unassembled WGS sequence"/>
</dbReference>
<proteinExistence type="inferred from homology"/>
<keyword evidence="2" id="KW-0645">Protease</keyword>
<evidence type="ECO:0000313" key="7">
    <source>
        <dbReference type="Proteomes" id="UP001595683"/>
    </source>
</evidence>
<dbReference type="NCBIfam" id="TIGR00705">
    <property type="entry name" value="SppA_67K"/>
    <property type="match status" value="1"/>
</dbReference>
<accession>A0ABV7V557</accession>
<evidence type="ECO:0000256" key="1">
    <source>
        <dbReference type="ARBA" id="ARBA00008683"/>
    </source>
</evidence>
<dbReference type="InterPro" id="IPR029045">
    <property type="entry name" value="ClpP/crotonase-like_dom_sf"/>
</dbReference>
<dbReference type="InterPro" id="IPR002142">
    <property type="entry name" value="Peptidase_S49"/>
</dbReference>
<dbReference type="RefSeq" id="WP_191323945.1">
    <property type="nucleotide sequence ID" value="NZ_BMZP01000006.1"/>
</dbReference>
<dbReference type="Gene3D" id="3.90.226.10">
    <property type="entry name" value="2-enoyl-CoA Hydratase, Chain A, domain 1"/>
    <property type="match status" value="2"/>
</dbReference>
<dbReference type="Pfam" id="PF01343">
    <property type="entry name" value="Peptidase_S49"/>
    <property type="match status" value="2"/>
</dbReference>
<name>A0ABV7V557_9SPHN</name>
<evidence type="ECO:0000256" key="2">
    <source>
        <dbReference type="ARBA" id="ARBA00022670"/>
    </source>
</evidence>
<dbReference type="PIRSF" id="PIRSF001217">
    <property type="entry name" value="Protease_4_SppA"/>
    <property type="match status" value="1"/>
</dbReference>
<sequence length="632" mass="66203">MKFARSVWKVLVAIKDGLALLFLLLFFWVLYAALTLRPTPGQVHEGALTITLDGSVVEERSALQPTQLLLSGEAPDKEFQARDVARAIEAAADDTRIKAVVLDLEQFTGGRQVHLSRIGAAMDKVRAAHKPVLVRALLYTDDAVQLAAHASEAWIDPIGGAVVTGPGGSQLYYKALLDRFKVKAHIFKVGTYKSAVEPYARSDASPEAKENLAAIYGALWSAWKAEVTKARPKAQIDLVTRDPAQWLAQSGGDMAQAAVKAGLVDKVGDKVAFGKRVGDLVGHDPAAGEGGYKGTSLAQYLADKPESTAGKAVAVVTIAGTIVDGEAGPGTAGGTRIANLIDQAVASGNYAALVVRVDSPGGSVTAAERIRAAIARARAKGLPVAVSMANLAASGGYWVTTPAQRIFAEPATITGSIGVFAVIPSFEDTLASYGVTADGVRTTPLSGQPDVMGGLSPQFEALSQASVESYYARFLRLVADARHKSPQDIDKIAQGRVWDGGTARQIGLVDQFGELEDAEAWAAKAAKLESWHAEFLGANPGGWQGFLASLMSDDSSSESRVASDVTGLLAQRQQALGWRVMADLGRLNSAAGAQVYCLECGGVAPVAPRPAGAVPQGLVARASWLALLGKAF</sequence>
<dbReference type="PANTHER" id="PTHR33209:SF1">
    <property type="entry name" value="PEPTIDASE S49 DOMAIN-CONTAINING PROTEIN"/>
    <property type="match status" value="1"/>
</dbReference>
<evidence type="ECO:0000313" key="6">
    <source>
        <dbReference type="EMBL" id="MFC3672027.1"/>
    </source>
</evidence>
<dbReference type="InterPro" id="IPR047272">
    <property type="entry name" value="S49_SppA_C"/>
</dbReference>
<feature type="domain" description="Peptidase S49" evidence="5">
    <location>
        <begin position="126"/>
        <end position="270"/>
    </location>
</feature>
<dbReference type="CDD" id="cd07018">
    <property type="entry name" value="S49_SppA_67K_type"/>
    <property type="match status" value="1"/>
</dbReference>
<dbReference type="GO" id="GO:0016787">
    <property type="term" value="F:hydrolase activity"/>
    <property type="evidence" value="ECO:0007669"/>
    <property type="project" value="UniProtKB-KW"/>
</dbReference>
<dbReference type="InterPro" id="IPR047217">
    <property type="entry name" value="S49_SppA_67K_type_N"/>
</dbReference>
<comment type="similarity">
    <text evidence="1">Belongs to the peptidase S49 family.</text>
</comment>
<evidence type="ECO:0000256" key="3">
    <source>
        <dbReference type="ARBA" id="ARBA00022801"/>
    </source>
</evidence>
<dbReference type="SUPFAM" id="SSF52096">
    <property type="entry name" value="ClpP/crotonase"/>
    <property type="match status" value="2"/>
</dbReference>
<keyword evidence="7" id="KW-1185">Reference proteome</keyword>
<gene>
    <name evidence="6" type="primary">sppA</name>
    <name evidence="6" type="ORF">ACFOOT_11385</name>
</gene>
<dbReference type="EC" id="3.4.21.-" evidence="6"/>
<dbReference type="Gene3D" id="6.20.330.10">
    <property type="match status" value="1"/>
</dbReference>
<organism evidence="6 7">
    <name type="scientific">Novosphingobium pokkalii</name>
    <dbReference type="NCBI Taxonomy" id="1770194"/>
    <lineage>
        <taxon>Bacteria</taxon>
        <taxon>Pseudomonadati</taxon>
        <taxon>Pseudomonadota</taxon>
        <taxon>Alphaproteobacteria</taxon>
        <taxon>Sphingomonadales</taxon>
        <taxon>Sphingomonadaceae</taxon>
        <taxon>Novosphingobium</taxon>
    </lineage>
</organism>
<evidence type="ECO:0000256" key="4">
    <source>
        <dbReference type="ARBA" id="ARBA00022825"/>
    </source>
</evidence>
<protein>
    <submittedName>
        <fullName evidence="6">Signal peptide peptidase SppA</fullName>
        <ecNumber evidence="6">3.4.21.-</ecNumber>
    </submittedName>
</protein>
<dbReference type="CDD" id="cd07023">
    <property type="entry name" value="S49_Sppa_N_C"/>
    <property type="match status" value="1"/>
</dbReference>
<dbReference type="EMBL" id="JBHRYE010000017">
    <property type="protein sequence ID" value="MFC3672027.1"/>
    <property type="molecule type" value="Genomic_DNA"/>
</dbReference>
<evidence type="ECO:0000259" key="5">
    <source>
        <dbReference type="Pfam" id="PF01343"/>
    </source>
</evidence>
<dbReference type="PANTHER" id="PTHR33209">
    <property type="entry name" value="PROTEASE 4"/>
    <property type="match status" value="1"/>
</dbReference>
<comment type="caution">
    <text evidence="6">The sequence shown here is derived from an EMBL/GenBank/DDBJ whole genome shotgun (WGS) entry which is preliminary data.</text>
</comment>